<sequence length="60" mass="6379">MVASARLLTSAASTDLLSLTNFRTVPRTSSIRSTVSAKSWSDLVNQSVNSARFSLSATNC</sequence>
<gene>
    <name evidence="1" type="ORF">ERS007739_01873</name>
</gene>
<evidence type="ECO:0000313" key="2">
    <source>
        <dbReference type="Proteomes" id="UP000039021"/>
    </source>
</evidence>
<reference evidence="2" key="1">
    <citation type="submission" date="2015-03" db="EMBL/GenBank/DDBJ databases">
        <authorList>
            <consortium name="Pathogen Informatics"/>
        </authorList>
    </citation>
    <scope>NUCLEOTIDE SEQUENCE [LARGE SCALE GENOMIC DNA]</scope>
    <source>
        <strain evidence="2">N09902308</strain>
    </source>
</reference>
<protein>
    <submittedName>
        <fullName evidence="1">Uncharacterized protein</fullName>
    </submittedName>
</protein>
<accession>A0A916LAH9</accession>
<dbReference type="AlphaFoldDB" id="A0A916LAH9"/>
<comment type="caution">
    <text evidence="1">The sequence shown here is derived from an EMBL/GenBank/DDBJ whole genome shotgun (WGS) entry which is preliminary data.</text>
</comment>
<name>A0A916LAH9_MYCTX</name>
<dbReference type="EMBL" id="CSBK01000785">
    <property type="protein sequence ID" value="COX90937.1"/>
    <property type="molecule type" value="Genomic_DNA"/>
</dbReference>
<organism evidence="1 2">
    <name type="scientific">Mycobacterium tuberculosis</name>
    <dbReference type="NCBI Taxonomy" id="1773"/>
    <lineage>
        <taxon>Bacteria</taxon>
        <taxon>Bacillati</taxon>
        <taxon>Actinomycetota</taxon>
        <taxon>Actinomycetes</taxon>
        <taxon>Mycobacteriales</taxon>
        <taxon>Mycobacteriaceae</taxon>
        <taxon>Mycobacterium</taxon>
        <taxon>Mycobacterium tuberculosis complex</taxon>
    </lineage>
</organism>
<evidence type="ECO:0000313" key="1">
    <source>
        <dbReference type="EMBL" id="COX90937.1"/>
    </source>
</evidence>
<proteinExistence type="predicted"/>
<dbReference type="Proteomes" id="UP000039021">
    <property type="component" value="Unassembled WGS sequence"/>
</dbReference>